<dbReference type="PANTHER" id="PTHR42940">
    <property type="entry name" value="ALCOHOL DEHYDROGENASE 1-RELATED"/>
    <property type="match status" value="1"/>
</dbReference>
<dbReference type="EMBL" id="CP051774">
    <property type="protein sequence ID" value="QJE95253.1"/>
    <property type="molecule type" value="Genomic_DNA"/>
</dbReference>
<gene>
    <name evidence="11" type="ORF">HHL09_05505</name>
</gene>
<dbReference type="Pfam" id="PF00107">
    <property type="entry name" value="ADH_zinc_N"/>
    <property type="match status" value="1"/>
</dbReference>
<name>A0A858RGJ6_9BACT</name>
<keyword evidence="12" id="KW-1185">Reference proteome</keyword>
<evidence type="ECO:0000256" key="8">
    <source>
        <dbReference type="RuleBase" id="RU361277"/>
    </source>
</evidence>
<comment type="cofactor">
    <cofactor evidence="1 8">
        <name>Zn(2+)</name>
        <dbReference type="ChEBI" id="CHEBI:29105"/>
    </cofactor>
</comment>
<evidence type="ECO:0000256" key="5">
    <source>
        <dbReference type="ARBA" id="ARBA00022833"/>
    </source>
</evidence>
<accession>A0A858RGJ6</accession>
<evidence type="ECO:0000256" key="2">
    <source>
        <dbReference type="ARBA" id="ARBA00008072"/>
    </source>
</evidence>
<proteinExistence type="inferred from homology"/>
<dbReference type="RefSeq" id="WP_169453528.1">
    <property type="nucleotide sequence ID" value="NZ_CP051774.1"/>
</dbReference>
<evidence type="ECO:0000256" key="7">
    <source>
        <dbReference type="ARBA" id="ARBA00023027"/>
    </source>
</evidence>
<dbReference type="NCBIfam" id="TIGR03366">
    <property type="entry name" value="HpnZ_proposed"/>
    <property type="match status" value="1"/>
</dbReference>
<dbReference type="InterPro" id="IPR036291">
    <property type="entry name" value="NAD(P)-bd_dom_sf"/>
</dbReference>
<reference evidence="11 12" key="1">
    <citation type="submission" date="2020-04" db="EMBL/GenBank/DDBJ databases">
        <title>Luteolibacter sp. G-1-1-1 isolated from soil.</title>
        <authorList>
            <person name="Dahal R.H."/>
        </authorList>
    </citation>
    <scope>NUCLEOTIDE SEQUENCE [LARGE SCALE GENOMIC DNA]</scope>
    <source>
        <strain evidence="11 12">G-1-1-1</strain>
    </source>
</reference>
<evidence type="ECO:0000259" key="9">
    <source>
        <dbReference type="Pfam" id="PF00107"/>
    </source>
</evidence>
<comment type="similarity">
    <text evidence="2 8">Belongs to the zinc-containing alcohol dehydrogenase family.</text>
</comment>
<dbReference type="Proteomes" id="UP000501812">
    <property type="component" value="Chromosome"/>
</dbReference>
<dbReference type="GO" id="GO:0005737">
    <property type="term" value="C:cytoplasm"/>
    <property type="evidence" value="ECO:0007669"/>
    <property type="project" value="TreeGrafter"/>
</dbReference>
<dbReference type="Pfam" id="PF08240">
    <property type="entry name" value="ADH_N"/>
    <property type="match status" value="1"/>
</dbReference>
<dbReference type="InterPro" id="IPR017743">
    <property type="entry name" value="ADH_phosphonate_catab-assoc"/>
</dbReference>
<evidence type="ECO:0000259" key="10">
    <source>
        <dbReference type="Pfam" id="PF08240"/>
    </source>
</evidence>
<dbReference type="SUPFAM" id="SSF50129">
    <property type="entry name" value="GroES-like"/>
    <property type="match status" value="1"/>
</dbReference>
<evidence type="ECO:0000256" key="4">
    <source>
        <dbReference type="ARBA" id="ARBA00022723"/>
    </source>
</evidence>
<dbReference type="GO" id="GO:0008270">
    <property type="term" value="F:zinc ion binding"/>
    <property type="evidence" value="ECO:0007669"/>
    <property type="project" value="InterPro"/>
</dbReference>
<dbReference type="GO" id="GO:0004022">
    <property type="term" value="F:alcohol dehydrogenase (NAD+) activity"/>
    <property type="evidence" value="ECO:0007669"/>
    <property type="project" value="UniProtKB-EC"/>
</dbReference>
<dbReference type="SUPFAM" id="SSF51735">
    <property type="entry name" value="NAD(P)-binding Rossmann-fold domains"/>
    <property type="match status" value="1"/>
</dbReference>
<dbReference type="AlphaFoldDB" id="A0A858RGJ6"/>
<sequence>MNTERSSARALAAVFSGPGEPFRLEEFPIPSPGKGEVLVDVSCSTICGSDLHTWHGRRQEPVPCVLGHEIVGRIVTFGAGAPRIDLRGEPLKEGDRITWTLAASCGECFFCIRGLPQKCEHLFKYGHSSISPGREFSGGFAECCLLNAGTGIVRLPDDLSDALAAPANCAVATVAAAMRLAGPVEGATVAVLGCGVLGLTAAAMARRLGAKEVVACDIDPSRAPFAKRFGSGIFCEPADLLSDLRDLTNGRGADVTLEFSGSAAAVAGAFAVTRTGGVSVIAGTTTPGGKVEIDPNELVRRMLTIHGLHNYAPDDLVTALDFLSTSKDVFPFELLHGESFTLSDIEAAFASSSDRPGLRTAVIP</sequence>
<feature type="domain" description="Alcohol dehydrogenase-like N-terminal" evidence="10">
    <location>
        <begin position="33"/>
        <end position="157"/>
    </location>
</feature>
<protein>
    <recommendedName>
        <fullName evidence="3">alcohol dehydrogenase</fullName>
        <ecNumber evidence="3">1.1.1.1</ecNumber>
    </recommendedName>
</protein>
<evidence type="ECO:0000256" key="3">
    <source>
        <dbReference type="ARBA" id="ARBA00013190"/>
    </source>
</evidence>
<evidence type="ECO:0000256" key="1">
    <source>
        <dbReference type="ARBA" id="ARBA00001947"/>
    </source>
</evidence>
<dbReference type="Gene3D" id="3.40.50.720">
    <property type="entry name" value="NAD(P)-binding Rossmann-like Domain"/>
    <property type="match status" value="1"/>
</dbReference>
<keyword evidence="7" id="KW-0520">NAD</keyword>
<evidence type="ECO:0000313" key="12">
    <source>
        <dbReference type="Proteomes" id="UP000501812"/>
    </source>
</evidence>
<dbReference type="CDD" id="cd08231">
    <property type="entry name" value="MDR_TM0436_like"/>
    <property type="match status" value="1"/>
</dbReference>
<dbReference type="KEGG" id="luo:HHL09_05505"/>
<dbReference type="Gene3D" id="3.90.180.10">
    <property type="entry name" value="Medium-chain alcohol dehydrogenases, catalytic domain"/>
    <property type="match status" value="1"/>
</dbReference>
<dbReference type="InterPro" id="IPR013149">
    <property type="entry name" value="ADH-like_C"/>
</dbReference>
<dbReference type="InterPro" id="IPR011032">
    <property type="entry name" value="GroES-like_sf"/>
</dbReference>
<keyword evidence="5 8" id="KW-0862">Zinc</keyword>
<organism evidence="11 12">
    <name type="scientific">Luteolibacter luteus</name>
    <dbReference type="NCBI Taxonomy" id="2728835"/>
    <lineage>
        <taxon>Bacteria</taxon>
        <taxon>Pseudomonadati</taxon>
        <taxon>Verrucomicrobiota</taxon>
        <taxon>Verrucomicrobiia</taxon>
        <taxon>Verrucomicrobiales</taxon>
        <taxon>Verrucomicrobiaceae</taxon>
        <taxon>Luteolibacter</taxon>
    </lineage>
</organism>
<keyword evidence="6" id="KW-0560">Oxidoreductase</keyword>
<dbReference type="PROSITE" id="PS00059">
    <property type="entry name" value="ADH_ZINC"/>
    <property type="match status" value="1"/>
</dbReference>
<dbReference type="InterPro" id="IPR002328">
    <property type="entry name" value="ADH_Zn_CS"/>
</dbReference>
<dbReference type="InterPro" id="IPR013154">
    <property type="entry name" value="ADH-like_N"/>
</dbReference>
<dbReference type="PANTHER" id="PTHR42940:SF3">
    <property type="entry name" value="ALCOHOL DEHYDROGENASE 1-RELATED"/>
    <property type="match status" value="1"/>
</dbReference>
<feature type="domain" description="Alcohol dehydrogenase-like C-terminal" evidence="9">
    <location>
        <begin position="197"/>
        <end position="324"/>
    </location>
</feature>
<dbReference type="EC" id="1.1.1.1" evidence="3"/>
<evidence type="ECO:0000256" key="6">
    <source>
        <dbReference type="ARBA" id="ARBA00023002"/>
    </source>
</evidence>
<evidence type="ECO:0000313" key="11">
    <source>
        <dbReference type="EMBL" id="QJE95253.1"/>
    </source>
</evidence>
<keyword evidence="4 8" id="KW-0479">Metal-binding</keyword>